<sequence>MDDLLVIDDYTSIDLVNGSEILKSKFSNRYINIKENLLNEISEMVSGAGKIKDIINPEKAYMAKFPTDILEKMNSGQYDIMKCKDGELLSTIIDKTLPKNKNIVHQIRLEEVSIGVEEKLKDLSANISNMVLQQQLADLAQMLNQIQKTLIDVKRGQVLDRIALVKSGREKLEQAMKLSDSNEDKKQLIINAISGLNDGRAKLELYIRDEMEKDIKIPENKLILMFKSLFNNSYYDDIESNFAELEEGINAYFEATNLLAISYEVTNNREAIEEVFKPAKRLIQDSAYKMKALSKVVLNGEVSSLAWYDNEEKILSEIDNYSNLKLLQEKKYICIEFKGKDLLRGRANE</sequence>
<dbReference type="AlphaFoldDB" id="L1QJ92"/>
<dbReference type="OrthoDB" id="1631946at2"/>
<name>L1QJ92_9CLOT</name>
<evidence type="ECO:0000313" key="2">
    <source>
        <dbReference type="Proteomes" id="UP000010420"/>
    </source>
</evidence>
<organism evidence="1 2">
    <name type="scientific">Clostridium celatum DSM 1785</name>
    <dbReference type="NCBI Taxonomy" id="545697"/>
    <lineage>
        <taxon>Bacteria</taxon>
        <taxon>Bacillati</taxon>
        <taxon>Bacillota</taxon>
        <taxon>Clostridia</taxon>
        <taxon>Eubacteriales</taxon>
        <taxon>Clostridiaceae</taxon>
        <taxon>Clostridium</taxon>
    </lineage>
</organism>
<protein>
    <submittedName>
        <fullName evidence="1">Uncharacterized protein</fullName>
    </submittedName>
</protein>
<dbReference type="STRING" id="545697.HMPREF0216_00926"/>
<keyword evidence="2" id="KW-1185">Reference proteome</keyword>
<gene>
    <name evidence="1" type="ORF">HMPREF0216_00926</name>
</gene>
<dbReference type="RefSeq" id="WP_005211551.1">
    <property type="nucleotide sequence ID" value="NZ_KB291618.1"/>
</dbReference>
<dbReference type="eggNOG" id="ENOG502Z7SU">
    <property type="taxonomic scope" value="Bacteria"/>
</dbReference>
<evidence type="ECO:0000313" key="1">
    <source>
        <dbReference type="EMBL" id="EKY28084.1"/>
    </source>
</evidence>
<dbReference type="PATRIC" id="fig|545697.3.peg.912"/>
<dbReference type="EMBL" id="AMEZ01000026">
    <property type="protein sequence ID" value="EKY28084.1"/>
    <property type="molecule type" value="Genomic_DNA"/>
</dbReference>
<reference evidence="1 2" key="1">
    <citation type="submission" date="2012-05" db="EMBL/GenBank/DDBJ databases">
        <authorList>
            <person name="Weinstock G."/>
            <person name="Sodergren E."/>
            <person name="Lobos E.A."/>
            <person name="Fulton L."/>
            <person name="Fulton R."/>
            <person name="Courtney L."/>
            <person name="Fronick C."/>
            <person name="O'Laughlin M."/>
            <person name="Godfrey J."/>
            <person name="Wilson R.M."/>
            <person name="Miner T."/>
            <person name="Farmer C."/>
            <person name="Delehaunty K."/>
            <person name="Cordes M."/>
            <person name="Minx P."/>
            <person name="Tomlinson C."/>
            <person name="Chen J."/>
            <person name="Wollam A."/>
            <person name="Pepin K.H."/>
            <person name="Bhonagiri V."/>
            <person name="Zhang X."/>
            <person name="Suruliraj S."/>
            <person name="Warren W."/>
            <person name="Mitreva M."/>
            <person name="Mardis E.R."/>
            <person name="Wilson R.K."/>
        </authorList>
    </citation>
    <scope>NUCLEOTIDE SEQUENCE [LARGE SCALE GENOMIC DNA]</scope>
    <source>
        <strain evidence="1 2">DSM 1785</strain>
    </source>
</reference>
<dbReference type="HOGENOM" id="CLU_801476_0_0_9"/>
<accession>L1QJ92</accession>
<comment type="caution">
    <text evidence="1">The sequence shown here is derived from an EMBL/GenBank/DDBJ whole genome shotgun (WGS) entry which is preliminary data.</text>
</comment>
<proteinExistence type="predicted"/>
<dbReference type="Proteomes" id="UP000010420">
    <property type="component" value="Unassembled WGS sequence"/>
</dbReference>